<evidence type="ECO:0000313" key="1">
    <source>
        <dbReference type="EMBL" id="OKZ28780.1"/>
    </source>
</evidence>
<dbReference type="AlphaFoldDB" id="A0A1Q6HQ72"/>
<dbReference type="GO" id="GO:0004672">
    <property type="term" value="F:protein kinase activity"/>
    <property type="evidence" value="ECO:0007669"/>
    <property type="project" value="InterPro"/>
</dbReference>
<dbReference type="EMBL" id="MNQU01000333">
    <property type="protein sequence ID" value="OKZ28780.1"/>
    <property type="molecule type" value="Genomic_DNA"/>
</dbReference>
<dbReference type="SUPFAM" id="SSF56112">
    <property type="entry name" value="Protein kinase-like (PK-like)"/>
    <property type="match status" value="1"/>
</dbReference>
<dbReference type="Gene3D" id="1.10.510.10">
    <property type="entry name" value="Transferase(Phosphotransferase) domain 1"/>
    <property type="match status" value="1"/>
</dbReference>
<organism evidence="1 2">
    <name type="scientific">Bacteroides uniformis</name>
    <dbReference type="NCBI Taxonomy" id="820"/>
    <lineage>
        <taxon>Bacteria</taxon>
        <taxon>Pseudomonadati</taxon>
        <taxon>Bacteroidota</taxon>
        <taxon>Bacteroidia</taxon>
        <taxon>Bacteroidales</taxon>
        <taxon>Bacteroidaceae</taxon>
        <taxon>Bacteroides</taxon>
    </lineage>
</organism>
<gene>
    <name evidence="1" type="ORF">BHV79_18065</name>
</gene>
<protein>
    <submittedName>
        <fullName evidence="1">Uncharacterized protein</fullName>
    </submittedName>
</protein>
<comment type="caution">
    <text evidence="1">The sequence shown here is derived from an EMBL/GenBank/DDBJ whole genome shotgun (WGS) entry which is preliminary data.</text>
</comment>
<evidence type="ECO:0000313" key="2">
    <source>
        <dbReference type="Proteomes" id="UP000186549"/>
    </source>
</evidence>
<dbReference type="Pfam" id="PF06293">
    <property type="entry name" value="Kdo"/>
    <property type="match status" value="1"/>
</dbReference>
<accession>A0A1Q6HQ72</accession>
<proteinExistence type="predicted"/>
<name>A0A1Q6HQ72_BACUN</name>
<reference evidence="1 2" key="1">
    <citation type="journal article" date="2016" name="Nat. Biotechnol.">
        <title>Measurement of bacterial replication rates in microbial communities.</title>
        <authorList>
            <person name="Brown C.T."/>
            <person name="Olm M.R."/>
            <person name="Thomas B.C."/>
            <person name="Banfield J.F."/>
        </authorList>
    </citation>
    <scope>NUCLEOTIDE SEQUENCE [LARGE SCALE GENOMIC DNA]</scope>
    <source>
        <strain evidence="1">45_41</strain>
    </source>
</reference>
<dbReference type="PROSITE" id="PS00109">
    <property type="entry name" value="PROTEIN_KINASE_TYR"/>
    <property type="match status" value="1"/>
</dbReference>
<sequence>MLYKIDSTDDATASKCAGIFRDGTDSDARQIYRGARNTLYDVADSRGHHLCVKHFRKAKFPNSYIYTTLRHSKARRSYEHAARLLSLGFSTPRPLAWSERRKGLKLLDSYYICEYLDLPNIRDWGNLPDAEALIDALGAYMVSLHRAGVYHRDFSPGNILVERLPDGTYRFYLVDINRMNFGVTDRRKLMSMFRSISLDPGDTTRLAHAYAKASGDNPDKIVDEALDSLRKYQATKRRHRRWKRLTGKK</sequence>
<dbReference type="InterPro" id="IPR011009">
    <property type="entry name" value="Kinase-like_dom_sf"/>
</dbReference>
<dbReference type="InterPro" id="IPR008266">
    <property type="entry name" value="Tyr_kinase_AS"/>
</dbReference>
<dbReference type="Proteomes" id="UP000186549">
    <property type="component" value="Unassembled WGS sequence"/>
</dbReference>